<comment type="catalytic activity">
    <reaction evidence="1">
        <text>AMP + H2O = D-ribose 5-phosphate + adenine</text>
        <dbReference type="Rhea" id="RHEA:20129"/>
        <dbReference type="ChEBI" id="CHEBI:15377"/>
        <dbReference type="ChEBI" id="CHEBI:16708"/>
        <dbReference type="ChEBI" id="CHEBI:78346"/>
        <dbReference type="ChEBI" id="CHEBI:456215"/>
        <dbReference type="EC" id="3.2.2.4"/>
    </reaction>
</comment>
<keyword evidence="5" id="KW-0472">Membrane</keyword>
<protein>
    <recommendedName>
        <fullName evidence="3">AMP nucleosidase</fullName>
        <ecNumber evidence="2">3.2.2.4</ecNumber>
    </recommendedName>
    <alternativeName>
        <fullName evidence="3">AMP nucleosidase</fullName>
    </alternativeName>
</protein>
<evidence type="ECO:0000256" key="1">
    <source>
        <dbReference type="ARBA" id="ARBA00000274"/>
    </source>
</evidence>
<evidence type="ECO:0000256" key="2">
    <source>
        <dbReference type="ARBA" id="ARBA00011985"/>
    </source>
</evidence>
<organism evidence="6 7">
    <name type="scientific">Intestinicryptomonas porci</name>
    <dbReference type="NCBI Taxonomy" id="2926320"/>
    <lineage>
        <taxon>Bacteria</taxon>
        <taxon>Pseudomonadati</taxon>
        <taxon>Verrucomicrobiota</taxon>
        <taxon>Opitutia</taxon>
        <taxon>Opitutales</taxon>
        <taxon>Intestinicryptomonaceae</taxon>
        <taxon>Intestinicryptomonas</taxon>
    </lineage>
</organism>
<dbReference type="Proteomes" id="UP001275932">
    <property type="component" value="Unassembled WGS sequence"/>
</dbReference>
<dbReference type="InterPro" id="IPR052341">
    <property type="entry name" value="LOG_family_nucleotidases"/>
</dbReference>
<dbReference type="PANTHER" id="PTHR43393:SF3">
    <property type="entry name" value="LYSINE DECARBOXYLASE-LIKE PROTEIN"/>
    <property type="match status" value="1"/>
</dbReference>
<comment type="caution">
    <text evidence="6">The sequence shown here is derived from an EMBL/GenBank/DDBJ whole genome shotgun (WGS) entry which is preliminary data.</text>
</comment>
<gene>
    <name evidence="6" type="ORF">MOX91_06405</name>
</gene>
<keyword evidence="7" id="KW-1185">Reference proteome</keyword>
<keyword evidence="5" id="KW-0812">Transmembrane</keyword>
<dbReference type="Pfam" id="PF03641">
    <property type="entry name" value="Lysine_decarbox"/>
    <property type="match status" value="1"/>
</dbReference>
<evidence type="ECO:0000313" key="7">
    <source>
        <dbReference type="Proteomes" id="UP001275932"/>
    </source>
</evidence>
<accession>A0ABU4WGX7</accession>
<keyword evidence="5" id="KW-1133">Transmembrane helix</keyword>
<dbReference type="EC" id="3.2.2.4" evidence="2"/>
<dbReference type="RefSeq" id="WP_370397253.1">
    <property type="nucleotide sequence ID" value="NZ_JALBUT010000006.1"/>
</dbReference>
<evidence type="ECO:0000256" key="3">
    <source>
        <dbReference type="ARBA" id="ARBA00031983"/>
    </source>
</evidence>
<name>A0ABU4WGX7_9BACT</name>
<feature type="transmembrane region" description="Helical" evidence="5">
    <location>
        <begin position="199"/>
        <end position="218"/>
    </location>
</feature>
<proteinExistence type="predicted"/>
<dbReference type="PANTHER" id="PTHR43393">
    <property type="entry name" value="CYTOKININ RIBOSIDE 5'-MONOPHOSPHATE PHOSPHORIBOHYDROLASE"/>
    <property type="match status" value="1"/>
</dbReference>
<dbReference type="EMBL" id="JALBUT010000006">
    <property type="protein sequence ID" value="MDX8415803.1"/>
    <property type="molecule type" value="Genomic_DNA"/>
</dbReference>
<evidence type="ECO:0000256" key="5">
    <source>
        <dbReference type="SAM" id="Phobius"/>
    </source>
</evidence>
<dbReference type="SUPFAM" id="SSF102405">
    <property type="entry name" value="MCP/YpsA-like"/>
    <property type="match status" value="1"/>
</dbReference>
<reference evidence="6 7" key="1">
    <citation type="submission" date="2022-03" db="EMBL/GenBank/DDBJ databases">
        <title>Novel taxa within the pig intestine.</title>
        <authorList>
            <person name="Wylensek D."/>
            <person name="Bishof K."/>
            <person name="Afrizal A."/>
            <person name="Clavel T."/>
        </authorList>
    </citation>
    <scope>NUCLEOTIDE SEQUENCE [LARGE SCALE GENOMIC DNA]</scope>
    <source>
        <strain evidence="6 7">CLA-KB-P66</strain>
    </source>
</reference>
<dbReference type="Gene3D" id="3.40.50.450">
    <property type="match status" value="1"/>
</dbReference>
<dbReference type="InterPro" id="IPR031100">
    <property type="entry name" value="LOG_fam"/>
</dbReference>
<evidence type="ECO:0000256" key="4">
    <source>
        <dbReference type="SAM" id="MobiDB-lite"/>
    </source>
</evidence>
<evidence type="ECO:0000313" key="6">
    <source>
        <dbReference type="EMBL" id="MDX8415803.1"/>
    </source>
</evidence>
<feature type="region of interest" description="Disordered" evidence="4">
    <location>
        <begin position="1"/>
        <end position="22"/>
    </location>
</feature>
<sequence length="293" mass="33417">MAKVSKTKKSNGGSKAVKGKIIDSPADQPIDSAISNMSERIVKIQRDLLMPAIVFDHFGVQNTITFFGASRIKSPEVAEANLAEIKKRAKGVSRLSQAMKKKLADAERDKRMSKYYAMAEELAMRLQEWINLKKFGERDNFYIMTGGGPGIMEAANKGAFKAGGRNLGLTITIPDEQRQNDYVTKELGINFHYFLMRKFWLLFFAKAIVVFPGGTGTFDEFFEVFTLMKTRKTHETFPIVLFDREFWQKAVNFRHLIDSDVISENDLKYFKYVESVDEAYNFIVKGLEARLKL</sequence>